<dbReference type="PROSITE" id="PS50089">
    <property type="entry name" value="ZF_RING_2"/>
    <property type="match status" value="1"/>
</dbReference>
<evidence type="ECO:0000313" key="6">
    <source>
        <dbReference type="Proteomes" id="UP001331761"/>
    </source>
</evidence>
<evidence type="ECO:0000256" key="1">
    <source>
        <dbReference type="ARBA" id="ARBA00022771"/>
    </source>
</evidence>
<dbReference type="InterPro" id="IPR013083">
    <property type="entry name" value="Znf_RING/FYVE/PHD"/>
</dbReference>
<comment type="caution">
    <text evidence="5">The sequence shown here is derived from an EMBL/GenBank/DDBJ whole genome shotgun (WGS) entry which is preliminary data.</text>
</comment>
<keyword evidence="6" id="KW-1185">Reference proteome</keyword>
<feature type="domain" description="RING-type" evidence="4">
    <location>
        <begin position="8"/>
        <end position="48"/>
    </location>
</feature>
<keyword evidence="1 3" id="KW-0479">Metal-binding</keyword>
<dbReference type="GO" id="GO:0008270">
    <property type="term" value="F:zinc ion binding"/>
    <property type="evidence" value="ECO:0007669"/>
    <property type="project" value="UniProtKB-KW"/>
</dbReference>
<evidence type="ECO:0000256" key="2">
    <source>
        <dbReference type="ARBA" id="ARBA00022833"/>
    </source>
</evidence>
<dbReference type="Proteomes" id="UP001331761">
    <property type="component" value="Unassembled WGS sequence"/>
</dbReference>
<dbReference type="GO" id="GO:0061630">
    <property type="term" value="F:ubiquitin protein ligase activity"/>
    <property type="evidence" value="ECO:0007669"/>
    <property type="project" value="TreeGrafter"/>
</dbReference>
<feature type="non-terminal residue" evidence="5">
    <location>
        <position position="71"/>
    </location>
</feature>
<organism evidence="5 6">
    <name type="scientific">Trichostrongylus colubriformis</name>
    <name type="common">Black scour worm</name>
    <dbReference type="NCBI Taxonomy" id="6319"/>
    <lineage>
        <taxon>Eukaryota</taxon>
        <taxon>Metazoa</taxon>
        <taxon>Ecdysozoa</taxon>
        <taxon>Nematoda</taxon>
        <taxon>Chromadorea</taxon>
        <taxon>Rhabditida</taxon>
        <taxon>Rhabditina</taxon>
        <taxon>Rhabditomorpha</taxon>
        <taxon>Strongyloidea</taxon>
        <taxon>Trichostrongylidae</taxon>
        <taxon>Trichostrongylus</taxon>
    </lineage>
</organism>
<dbReference type="InterPro" id="IPR001841">
    <property type="entry name" value="Znf_RING"/>
</dbReference>
<dbReference type="GO" id="GO:0016567">
    <property type="term" value="P:protein ubiquitination"/>
    <property type="evidence" value="ECO:0007669"/>
    <property type="project" value="TreeGrafter"/>
</dbReference>
<dbReference type="EMBL" id="WIXE01004471">
    <property type="protein sequence ID" value="KAK5983021.1"/>
    <property type="molecule type" value="Genomic_DNA"/>
</dbReference>
<sequence>MNQIRGKCVICTSIFTLDDIAALHCGHTFHFFCISEWVERSKTCPICRTTTTDSQIVKHLYFNGADDPNAS</sequence>
<evidence type="ECO:0000256" key="3">
    <source>
        <dbReference type="PROSITE-ProRule" id="PRU00175"/>
    </source>
</evidence>
<dbReference type="PANTHER" id="PTHR46569">
    <property type="entry name" value="E3 UBIQUITIN-PROTEIN LIGASE TRAIP"/>
    <property type="match status" value="1"/>
</dbReference>
<dbReference type="SMART" id="SM00184">
    <property type="entry name" value="RING"/>
    <property type="match status" value="1"/>
</dbReference>
<reference evidence="5 6" key="1">
    <citation type="submission" date="2019-10" db="EMBL/GenBank/DDBJ databases">
        <title>Assembly and Annotation for the nematode Trichostrongylus colubriformis.</title>
        <authorList>
            <person name="Martin J."/>
        </authorList>
    </citation>
    <scope>NUCLEOTIDE SEQUENCE [LARGE SCALE GENOMIC DNA]</scope>
    <source>
        <strain evidence="5">G859</strain>
        <tissue evidence="5">Whole worm</tissue>
    </source>
</reference>
<keyword evidence="1 3" id="KW-0863">Zinc-finger</keyword>
<dbReference type="AlphaFoldDB" id="A0AAN8FP96"/>
<evidence type="ECO:0000259" key="4">
    <source>
        <dbReference type="PROSITE" id="PS50089"/>
    </source>
</evidence>
<dbReference type="SUPFAM" id="SSF57850">
    <property type="entry name" value="RING/U-box"/>
    <property type="match status" value="1"/>
</dbReference>
<dbReference type="PANTHER" id="PTHR46569:SF1">
    <property type="entry name" value="E3 UBIQUITIN-PROTEIN LIGASE RFWD3-RELATED"/>
    <property type="match status" value="1"/>
</dbReference>
<dbReference type="GO" id="GO:0005634">
    <property type="term" value="C:nucleus"/>
    <property type="evidence" value="ECO:0007669"/>
    <property type="project" value="TreeGrafter"/>
</dbReference>
<dbReference type="GO" id="GO:0090734">
    <property type="term" value="C:site of DNA damage"/>
    <property type="evidence" value="ECO:0007669"/>
    <property type="project" value="TreeGrafter"/>
</dbReference>
<protein>
    <submittedName>
        <fullName evidence="5">RING-type domain-containing protein</fullName>
    </submittedName>
</protein>
<dbReference type="Gene3D" id="3.30.40.10">
    <property type="entry name" value="Zinc/RING finger domain, C3HC4 (zinc finger)"/>
    <property type="match status" value="1"/>
</dbReference>
<gene>
    <name evidence="5" type="ORF">GCK32_010684</name>
</gene>
<proteinExistence type="predicted"/>
<dbReference type="Pfam" id="PF13639">
    <property type="entry name" value="zf-RING_2"/>
    <property type="match status" value="1"/>
</dbReference>
<keyword evidence="2" id="KW-0862">Zinc</keyword>
<name>A0AAN8FP96_TRICO</name>
<accession>A0AAN8FP96</accession>
<evidence type="ECO:0000313" key="5">
    <source>
        <dbReference type="EMBL" id="KAK5983021.1"/>
    </source>
</evidence>
<dbReference type="InterPro" id="IPR052639">
    <property type="entry name" value="TRAIP_ubiq-protein_ligase"/>
</dbReference>
<dbReference type="GO" id="GO:0031297">
    <property type="term" value="P:replication fork processing"/>
    <property type="evidence" value="ECO:0007669"/>
    <property type="project" value="TreeGrafter"/>
</dbReference>